<sequence>MQGDGFLHRYLLNNGGKVLDKWVHYLDVYERHIGPYRGRSPVMLEIGVFGGGSLAMWKAYLGPGARLVGIDIDPACKAHEAEGIEIFTGSQDDPALIAAVLEKYPAIDIVLDDGSHRMEHLRASFELLYPRLAPDGLYLLEDLHTCYWPEYGGGLRAAGSFMEFVKDKLDELNAAHARGAVAITDFTAATQAICVYDSIVAFERRPQGRRQALVTEPMRRGEAGLRQMEDTQALRRMAMKATLRDMGGKG</sequence>
<dbReference type="RefSeq" id="WP_209351919.1">
    <property type="nucleotide sequence ID" value="NZ_JAGIYZ010000010.1"/>
</dbReference>
<accession>A0ABS4AUK8</accession>
<evidence type="ECO:0000313" key="2">
    <source>
        <dbReference type="Proteomes" id="UP000680815"/>
    </source>
</evidence>
<dbReference type="Gene3D" id="3.40.50.150">
    <property type="entry name" value="Vaccinia Virus protein VP39"/>
    <property type="match status" value="1"/>
</dbReference>
<reference evidence="1 2" key="1">
    <citation type="submission" date="2021-03" db="EMBL/GenBank/DDBJ databases">
        <authorList>
            <person name="So Y."/>
        </authorList>
    </citation>
    <scope>NUCLEOTIDE SEQUENCE [LARGE SCALE GENOMIC DNA]</scope>
    <source>
        <strain evidence="1 2">PWR1</strain>
    </source>
</reference>
<dbReference type="GO" id="GO:0032259">
    <property type="term" value="P:methylation"/>
    <property type="evidence" value="ECO:0007669"/>
    <property type="project" value="UniProtKB-KW"/>
</dbReference>
<dbReference type="EMBL" id="JAGIYZ010000010">
    <property type="protein sequence ID" value="MBP0464533.1"/>
    <property type="molecule type" value="Genomic_DNA"/>
</dbReference>
<proteinExistence type="predicted"/>
<dbReference type="Proteomes" id="UP000680815">
    <property type="component" value="Unassembled WGS sequence"/>
</dbReference>
<name>A0ABS4AUK8_9PROT</name>
<dbReference type="GO" id="GO:0008168">
    <property type="term" value="F:methyltransferase activity"/>
    <property type="evidence" value="ECO:0007669"/>
    <property type="project" value="UniProtKB-KW"/>
</dbReference>
<dbReference type="Pfam" id="PF13578">
    <property type="entry name" value="Methyltransf_24"/>
    <property type="match status" value="1"/>
</dbReference>
<protein>
    <submittedName>
        <fullName evidence="1">Class I SAM-dependent methyltransferase</fullName>
    </submittedName>
</protein>
<gene>
    <name evidence="1" type="ORF">J5Y09_11505</name>
</gene>
<keyword evidence="1" id="KW-0808">Transferase</keyword>
<dbReference type="CDD" id="cd02440">
    <property type="entry name" value="AdoMet_MTases"/>
    <property type="match status" value="1"/>
</dbReference>
<dbReference type="SUPFAM" id="SSF53335">
    <property type="entry name" value="S-adenosyl-L-methionine-dependent methyltransferases"/>
    <property type="match status" value="1"/>
</dbReference>
<comment type="caution">
    <text evidence="1">The sequence shown here is derived from an EMBL/GenBank/DDBJ whole genome shotgun (WGS) entry which is preliminary data.</text>
</comment>
<dbReference type="InterPro" id="IPR029063">
    <property type="entry name" value="SAM-dependent_MTases_sf"/>
</dbReference>
<organism evidence="1 2">
    <name type="scientific">Roseomonas nitratireducens</name>
    <dbReference type="NCBI Taxonomy" id="2820810"/>
    <lineage>
        <taxon>Bacteria</taxon>
        <taxon>Pseudomonadati</taxon>
        <taxon>Pseudomonadota</taxon>
        <taxon>Alphaproteobacteria</taxon>
        <taxon>Acetobacterales</taxon>
        <taxon>Roseomonadaceae</taxon>
        <taxon>Roseomonas</taxon>
    </lineage>
</organism>
<evidence type="ECO:0000313" key="1">
    <source>
        <dbReference type="EMBL" id="MBP0464533.1"/>
    </source>
</evidence>
<keyword evidence="2" id="KW-1185">Reference proteome</keyword>
<keyword evidence="1" id="KW-0489">Methyltransferase</keyword>